<gene>
    <name evidence="2" type="ORF">DL238_11470</name>
</gene>
<name>A0A395LND0_9SPHN</name>
<keyword evidence="1" id="KW-0732">Signal</keyword>
<sequence length="167" mass="17980">MKYSIALALMFAAGSATMAQAQTYDADRQLDRFTRDAFKATLSELDATASDVDGEPNMSVEFANGLKADALLMACADQATSANCMGTSILATFTRPENATGAQIAAAINEYNYRQNFGRAYESPTGEISLRMYIIADGGITMENYGRQLGLFSASAERFIGYLNGEN</sequence>
<feature type="chain" id="PRO_5017433279" evidence="1">
    <location>
        <begin position="22"/>
        <end position="167"/>
    </location>
</feature>
<dbReference type="OrthoDB" id="7391523at2"/>
<evidence type="ECO:0000313" key="3">
    <source>
        <dbReference type="Proteomes" id="UP000254101"/>
    </source>
</evidence>
<dbReference type="Pfam" id="PF10722">
    <property type="entry name" value="YbjN"/>
    <property type="match status" value="1"/>
</dbReference>
<reference evidence="2 3" key="1">
    <citation type="submission" date="2018-07" db="EMBL/GenBank/DDBJ databases">
        <title>Erythrobacter nanhaiensis sp. nov., a novel member of the genus Erythrobacter isolated from the South China Sea.</title>
        <authorList>
            <person name="Chen X."/>
            <person name="Liu J."/>
        </authorList>
    </citation>
    <scope>NUCLEOTIDE SEQUENCE [LARGE SCALE GENOMIC DNA]</scope>
    <source>
        <strain evidence="2 3">S-5</strain>
    </source>
</reference>
<dbReference type="EMBL" id="QRBB01000001">
    <property type="protein sequence ID" value="RDS78159.1"/>
    <property type="molecule type" value="Genomic_DNA"/>
</dbReference>
<protein>
    <submittedName>
        <fullName evidence="2">YbjN domain-containing protein</fullName>
    </submittedName>
</protein>
<dbReference type="InterPro" id="IPR019660">
    <property type="entry name" value="Put_sensory_transdc_reg_YbjN"/>
</dbReference>
<evidence type="ECO:0000313" key="2">
    <source>
        <dbReference type="EMBL" id="RDS78159.1"/>
    </source>
</evidence>
<organism evidence="2 3">
    <name type="scientific">Alteriqipengyuania lutimaris</name>
    <dbReference type="NCBI Taxonomy" id="1538146"/>
    <lineage>
        <taxon>Bacteria</taxon>
        <taxon>Pseudomonadati</taxon>
        <taxon>Pseudomonadota</taxon>
        <taxon>Alphaproteobacteria</taxon>
        <taxon>Sphingomonadales</taxon>
        <taxon>Erythrobacteraceae</taxon>
        <taxon>Alteriqipengyuania</taxon>
    </lineage>
</organism>
<comment type="caution">
    <text evidence="2">The sequence shown here is derived from an EMBL/GenBank/DDBJ whole genome shotgun (WGS) entry which is preliminary data.</text>
</comment>
<accession>A0A395LND0</accession>
<dbReference type="Proteomes" id="UP000254101">
    <property type="component" value="Unassembled WGS sequence"/>
</dbReference>
<keyword evidence="3" id="KW-1185">Reference proteome</keyword>
<dbReference type="RefSeq" id="WP_115492383.1">
    <property type="nucleotide sequence ID" value="NZ_JACHWW010000001.1"/>
</dbReference>
<feature type="signal peptide" evidence="1">
    <location>
        <begin position="1"/>
        <end position="21"/>
    </location>
</feature>
<proteinExistence type="predicted"/>
<evidence type="ECO:0000256" key="1">
    <source>
        <dbReference type="SAM" id="SignalP"/>
    </source>
</evidence>
<dbReference type="AlphaFoldDB" id="A0A395LND0"/>